<comment type="caution">
    <text evidence="2">The sequence shown here is derived from an EMBL/GenBank/DDBJ whole genome shotgun (WGS) entry which is preliminary data.</text>
</comment>
<sequence length="141" mass="15134">MKAGILTMLCGCVLLMDAPASGEDAHHVDCKNAETQMDMNACAAGDFEKADKALNARWLATKKAAAAWDHRVGSAEQPRGAEERLLKAQRAWLAYRDSQCAAVGFTVEGGSMQPMVVSGCLADLTRKRTEELGTLSDSFVN</sequence>
<name>A0A7W6DC54_9HYPH</name>
<accession>A0A7W6DC54</accession>
<keyword evidence="3" id="KW-1185">Reference proteome</keyword>
<dbReference type="Proteomes" id="UP000574761">
    <property type="component" value="Unassembled WGS sequence"/>
</dbReference>
<dbReference type="PANTHER" id="PTHR39176">
    <property type="entry name" value="PERIPLASMIC PROTEIN-RELATED"/>
    <property type="match status" value="1"/>
</dbReference>
<protein>
    <submittedName>
        <fullName evidence="2">Uncharacterized protein YecT (DUF1311 family)</fullName>
    </submittedName>
</protein>
<dbReference type="Gene3D" id="1.20.1270.180">
    <property type="match status" value="1"/>
</dbReference>
<dbReference type="Pfam" id="PF07007">
    <property type="entry name" value="LprI"/>
    <property type="match status" value="1"/>
</dbReference>
<reference evidence="2 3" key="1">
    <citation type="submission" date="2020-08" db="EMBL/GenBank/DDBJ databases">
        <title>Genomic Encyclopedia of Type Strains, Phase IV (KMG-IV): sequencing the most valuable type-strain genomes for metagenomic binning, comparative biology and taxonomic classification.</title>
        <authorList>
            <person name="Goeker M."/>
        </authorList>
    </citation>
    <scope>NUCLEOTIDE SEQUENCE [LARGE SCALE GENOMIC DNA]</scope>
    <source>
        <strain evidence="2 3">DSM 100211</strain>
    </source>
</reference>
<dbReference type="AlphaFoldDB" id="A0A7W6DC54"/>
<dbReference type="RefSeq" id="WP_246422695.1">
    <property type="nucleotide sequence ID" value="NZ_JACIEE010000006.1"/>
</dbReference>
<evidence type="ECO:0000313" key="2">
    <source>
        <dbReference type="EMBL" id="MBB3978015.1"/>
    </source>
</evidence>
<evidence type="ECO:0000313" key="3">
    <source>
        <dbReference type="Proteomes" id="UP000574761"/>
    </source>
</evidence>
<proteinExistence type="predicted"/>
<gene>
    <name evidence="2" type="ORF">GGQ64_003229</name>
</gene>
<dbReference type="InterPro" id="IPR009739">
    <property type="entry name" value="LprI-like_N"/>
</dbReference>
<organism evidence="2 3">
    <name type="scientific">Mycoplana azooxidifex</name>
    <dbReference type="NCBI Taxonomy" id="1636188"/>
    <lineage>
        <taxon>Bacteria</taxon>
        <taxon>Pseudomonadati</taxon>
        <taxon>Pseudomonadota</taxon>
        <taxon>Alphaproteobacteria</taxon>
        <taxon>Hyphomicrobiales</taxon>
        <taxon>Rhizobiaceae</taxon>
        <taxon>Mycoplana</taxon>
    </lineage>
</organism>
<feature type="domain" description="Lysozyme inhibitor LprI-like N-terminal" evidence="1">
    <location>
        <begin position="30"/>
        <end position="132"/>
    </location>
</feature>
<evidence type="ECO:0000259" key="1">
    <source>
        <dbReference type="Pfam" id="PF07007"/>
    </source>
</evidence>
<dbReference type="PANTHER" id="PTHR39176:SF1">
    <property type="entry name" value="PERIPLASMIC PROTEIN"/>
    <property type="match status" value="1"/>
</dbReference>
<dbReference type="EMBL" id="JACIEE010000006">
    <property type="protein sequence ID" value="MBB3978015.1"/>
    <property type="molecule type" value="Genomic_DNA"/>
</dbReference>